<sequence length="56" mass="6757">MSILDSLAFTDDERKTIDVMIFFRMTRLNETREQAETFIHMYFSVKQIRQLKNSPI</sequence>
<dbReference type="AlphaFoldDB" id="A0A1J5R5D0"/>
<protein>
    <submittedName>
        <fullName evidence="1">Uncharacterized protein</fullName>
    </submittedName>
</protein>
<name>A0A1J5R5D0_9ZZZZ</name>
<proteinExistence type="predicted"/>
<evidence type="ECO:0000313" key="1">
    <source>
        <dbReference type="EMBL" id="OIQ91150.1"/>
    </source>
</evidence>
<comment type="caution">
    <text evidence="1">The sequence shown here is derived from an EMBL/GenBank/DDBJ whole genome shotgun (WGS) entry which is preliminary data.</text>
</comment>
<reference evidence="1" key="1">
    <citation type="submission" date="2016-10" db="EMBL/GenBank/DDBJ databases">
        <title>Sequence of Gallionella enrichment culture.</title>
        <authorList>
            <person name="Poehlein A."/>
            <person name="Muehling M."/>
            <person name="Daniel R."/>
        </authorList>
    </citation>
    <scope>NUCLEOTIDE SEQUENCE</scope>
</reference>
<accession>A0A1J5R5D0</accession>
<gene>
    <name evidence="1" type="ORF">GALL_269470</name>
</gene>
<dbReference type="EMBL" id="MLJW01000268">
    <property type="protein sequence ID" value="OIQ91150.1"/>
    <property type="molecule type" value="Genomic_DNA"/>
</dbReference>
<organism evidence="1">
    <name type="scientific">mine drainage metagenome</name>
    <dbReference type="NCBI Taxonomy" id="410659"/>
    <lineage>
        <taxon>unclassified sequences</taxon>
        <taxon>metagenomes</taxon>
        <taxon>ecological metagenomes</taxon>
    </lineage>
</organism>